<protein>
    <submittedName>
        <fullName evidence="3">DUF6644 family protein</fullName>
    </submittedName>
</protein>
<sequence length="160" mass="16751">MDDFFSWLERSGLGETVRTTPMVYSSLESVHILGIALLVGPALAFDLRLLGVGRQMLPVTAAARHLLPLSRFGLALAVATGAVMFVAGAVAVGNSGAAPWKLGLLIVAGINIAVFHRGVYRGVNAWDVDVPTPVGARIAATVSILVWCSVIVAGRLLAYT</sequence>
<feature type="transmembrane region" description="Helical" evidence="1">
    <location>
        <begin position="72"/>
        <end position="92"/>
    </location>
</feature>
<comment type="caution">
    <text evidence="3">The sequence shown here is derived from an EMBL/GenBank/DDBJ whole genome shotgun (WGS) entry which is preliminary data.</text>
</comment>
<keyword evidence="1" id="KW-0812">Transmembrane</keyword>
<feature type="transmembrane region" description="Helical" evidence="1">
    <location>
        <begin position="30"/>
        <end position="51"/>
    </location>
</feature>
<organism evidence="3 4">
    <name type="scientific">Streptomyces atrovirens</name>
    <dbReference type="NCBI Taxonomy" id="285556"/>
    <lineage>
        <taxon>Bacteria</taxon>
        <taxon>Bacillati</taxon>
        <taxon>Actinomycetota</taxon>
        <taxon>Actinomycetes</taxon>
        <taxon>Kitasatosporales</taxon>
        <taxon>Streptomycetaceae</taxon>
        <taxon>Streptomyces</taxon>
    </lineage>
</organism>
<dbReference type="EMBL" id="JBHSKN010000016">
    <property type="protein sequence ID" value="MFC5241932.1"/>
    <property type="molecule type" value="Genomic_DNA"/>
</dbReference>
<feature type="domain" description="DUF6644" evidence="2">
    <location>
        <begin position="4"/>
        <end position="159"/>
    </location>
</feature>
<proteinExistence type="predicted"/>
<evidence type="ECO:0000259" key="2">
    <source>
        <dbReference type="Pfam" id="PF20349"/>
    </source>
</evidence>
<dbReference type="Pfam" id="PF20349">
    <property type="entry name" value="DUF6644"/>
    <property type="match status" value="1"/>
</dbReference>
<evidence type="ECO:0000313" key="3">
    <source>
        <dbReference type="EMBL" id="MFC5241932.1"/>
    </source>
</evidence>
<gene>
    <name evidence="3" type="ORF">ACFPWV_18755</name>
</gene>
<keyword evidence="1" id="KW-0472">Membrane</keyword>
<keyword evidence="1" id="KW-1133">Transmembrane helix</keyword>
<name>A0ABW0DV64_9ACTN</name>
<dbReference type="Proteomes" id="UP001596035">
    <property type="component" value="Unassembled WGS sequence"/>
</dbReference>
<reference evidence="4" key="1">
    <citation type="journal article" date="2019" name="Int. J. Syst. Evol. Microbiol.">
        <title>The Global Catalogue of Microorganisms (GCM) 10K type strain sequencing project: providing services to taxonomists for standard genome sequencing and annotation.</title>
        <authorList>
            <consortium name="The Broad Institute Genomics Platform"/>
            <consortium name="The Broad Institute Genome Sequencing Center for Infectious Disease"/>
            <person name="Wu L."/>
            <person name="Ma J."/>
        </authorList>
    </citation>
    <scope>NUCLEOTIDE SEQUENCE [LARGE SCALE GENOMIC DNA]</scope>
    <source>
        <strain evidence="4">CGMCC 4.7131</strain>
    </source>
</reference>
<dbReference type="InterPro" id="IPR046586">
    <property type="entry name" value="DUF6644"/>
</dbReference>
<feature type="transmembrane region" description="Helical" evidence="1">
    <location>
        <begin position="136"/>
        <end position="158"/>
    </location>
</feature>
<dbReference type="RefSeq" id="WP_344560335.1">
    <property type="nucleotide sequence ID" value="NZ_BAAATG010000017.1"/>
</dbReference>
<evidence type="ECO:0000256" key="1">
    <source>
        <dbReference type="SAM" id="Phobius"/>
    </source>
</evidence>
<evidence type="ECO:0000313" key="4">
    <source>
        <dbReference type="Proteomes" id="UP001596035"/>
    </source>
</evidence>
<keyword evidence="4" id="KW-1185">Reference proteome</keyword>
<accession>A0ABW0DV64</accession>